<keyword evidence="5" id="KW-0808">Transferase</keyword>
<evidence type="ECO:0000313" key="12">
    <source>
        <dbReference type="EnsemblMetazoa" id="AALB009460-PA"/>
    </source>
</evidence>
<dbReference type="FunFam" id="3.40.50.150:FF:000129">
    <property type="entry name" value="Mitochondrial rRNA methyltransferase 2"/>
    <property type="match status" value="1"/>
</dbReference>
<evidence type="ECO:0000256" key="1">
    <source>
        <dbReference type="ARBA" id="ARBA00004173"/>
    </source>
</evidence>
<dbReference type="Gene3D" id="3.30.160.60">
    <property type="entry name" value="Classic Zinc Finger"/>
    <property type="match status" value="3"/>
</dbReference>
<dbReference type="STRING" id="7167.A0A182FSD3"/>
<dbReference type="SUPFAM" id="SSF53335">
    <property type="entry name" value="S-adenosyl-L-methionine-dependent methyltransferases"/>
    <property type="match status" value="1"/>
</dbReference>
<dbReference type="SMART" id="SM00355">
    <property type="entry name" value="ZnF_C2H2"/>
    <property type="match status" value="4"/>
</dbReference>
<dbReference type="VEuPathDB" id="VectorBase:AALB20_030064"/>
<feature type="compositionally biased region" description="Polar residues" evidence="10">
    <location>
        <begin position="686"/>
        <end position="709"/>
    </location>
</feature>
<dbReference type="GO" id="GO:0008650">
    <property type="term" value="F:rRNA (uridine-2'-O-)-methyltransferase activity"/>
    <property type="evidence" value="ECO:0007669"/>
    <property type="project" value="TreeGrafter"/>
</dbReference>
<feature type="compositionally biased region" description="Gly residues" evidence="10">
    <location>
        <begin position="670"/>
        <end position="684"/>
    </location>
</feature>
<organism evidence="12 13">
    <name type="scientific">Anopheles albimanus</name>
    <name type="common">New world malaria mosquito</name>
    <dbReference type="NCBI Taxonomy" id="7167"/>
    <lineage>
        <taxon>Eukaryota</taxon>
        <taxon>Metazoa</taxon>
        <taxon>Ecdysozoa</taxon>
        <taxon>Arthropoda</taxon>
        <taxon>Hexapoda</taxon>
        <taxon>Insecta</taxon>
        <taxon>Pterygota</taxon>
        <taxon>Neoptera</taxon>
        <taxon>Endopterygota</taxon>
        <taxon>Diptera</taxon>
        <taxon>Nematocera</taxon>
        <taxon>Culicoidea</taxon>
        <taxon>Culicidae</taxon>
        <taxon>Anophelinae</taxon>
        <taxon>Anopheles</taxon>
    </lineage>
</organism>
<evidence type="ECO:0000256" key="4">
    <source>
        <dbReference type="ARBA" id="ARBA00022603"/>
    </source>
</evidence>
<feature type="domain" description="C2H2-type" evidence="11">
    <location>
        <begin position="636"/>
        <end position="663"/>
    </location>
</feature>
<keyword evidence="7" id="KW-0809">Transit peptide</keyword>
<dbReference type="InterPro" id="IPR013087">
    <property type="entry name" value="Znf_C2H2_type"/>
</dbReference>
<accession>A0A182FSD3</accession>
<keyword evidence="6" id="KW-0949">S-adenosyl-L-methionine</keyword>
<comment type="similarity">
    <text evidence="2">Belongs to the class I-like SAM-binding methyltransferase superfamily. RNA methyltransferase RlmE family.</text>
</comment>
<dbReference type="AlphaFoldDB" id="A0A182FSD3"/>
<reference evidence="12" key="2">
    <citation type="submission" date="2022-08" db="UniProtKB">
        <authorList>
            <consortium name="EnsemblMetazoa"/>
        </authorList>
    </citation>
    <scope>IDENTIFICATION</scope>
    <source>
        <strain evidence="12">STECLA/ALBI9_A</strain>
    </source>
</reference>
<evidence type="ECO:0000256" key="8">
    <source>
        <dbReference type="ARBA" id="ARBA00023128"/>
    </source>
</evidence>
<dbReference type="PANTHER" id="PTHR10920:SF18">
    <property type="entry name" value="RRNA METHYLTRANSFERASE 2, MITOCHONDRIAL"/>
    <property type="match status" value="1"/>
</dbReference>
<sequence>MMNYRCRSAFKLLEIDEKYGLIKPGHTVIDCGAAPGSWTQIAVKQSNADGASIGKPKGMVIGVDLIQIYPIEHAILFGNSDFLRQETQQRLRTTLGDRRLNCVLSDMAPNATGIRALDQENITTLCYSVLRFALLMSSPKASLLMKIWDNGDVPQLEKSISEYYDSVKRVKPRASRDDSSENFILARGFRGIQRKERSTLEMNFPTFGAPFSGIHQFAAKIGSNEGAFSSGGNSAAAGNGANGTLPGAAGAGGGVPGAGTNHGGQQQDLNRYHGASNGNHFNQITTSMINSPMSYGQNIPHPYGATNQQSASDHSFGNGNAAVGNDHQASKGGGPKGSALKMDRDEMINQQILQNVNQSWQSFTNPSNTMEYSSHLLSAAIPLSIQQILKYSESIKKESNGSATGSGLNSPGPLSGLIGVETNAFNVQKDLLNLKNGSNLNLALGNVAVSAAAASLGQHLAQQHNSGAGNHHADNGFAGHQTSLMNGTPNVGNSDSNSTVNGTVNGMDGAAAGTGKTKAKKQKKRKPPKEKKPRPKPGQIRETKALDGSPLFCCPECQMAYPERGLIEQHVISHAVERRFVCDICNAALKRKDHLTRHKLSHIPDRPHTCSICLKSFKRKEQLTLHIVIHTGEKKHICGECGKGFYRKDHLRKHTRSHIARRVKSEMSSSGGGGSGGGGTGGNGTAPNNSALAGSLMATNMQGAPVTAS</sequence>
<feature type="compositionally biased region" description="Basic residues" evidence="10">
    <location>
        <begin position="517"/>
        <end position="535"/>
    </location>
</feature>
<dbReference type="VEuPathDB" id="VectorBase:AALB20_032686"/>
<dbReference type="FunFam" id="3.30.160.60:FF:000843">
    <property type="entry name" value="Potential zinc finger protein"/>
    <property type="match status" value="1"/>
</dbReference>
<dbReference type="Gene3D" id="3.40.50.150">
    <property type="entry name" value="Vaccinia Virus protein VP39"/>
    <property type="match status" value="1"/>
</dbReference>
<dbReference type="InterPro" id="IPR036236">
    <property type="entry name" value="Znf_C2H2_sf"/>
</dbReference>
<dbReference type="Pfam" id="PF01728">
    <property type="entry name" value="FtsJ"/>
    <property type="match status" value="1"/>
</dbReference>
<evidence type="ECO:0000256" key="9">
    <source>
        <dbReference type="ARBA" id="ARBA00041184"/>
    </source>
</evidence>
<evidence type="ECO:0000313" key="13">
    <source>
        <dbReference type="Proteomes" id="UP000069272"/>
    </source>
</evidence>
<keyword evidence="4" id="KW-0489">Methyltransferase</keyword>
<dbReference type="GO" id="GO:1902775">
    <property type="term" value="P:mitochondrial large ribosomal subunit assembly"/>
    <property type="evidence" value="ECO:0007669"/>
    <property type="project" value="UniProtKB-ARBA"/>
</dbReference>
<dbReference type="InterPro" id="IPR050082">
    <property type="entry name" value="RNA_methyltr_RlmE"/>
</dbReference>
<feature type="compositionally biased region" description="Polar residues" evidence="10">
    <location>
        <begin position="305"/>
        <end position="318"/>
    </location>
</feature>
<keyword evidence="13" id="KW-1185">Reference proteome</keyword>
<dbReference type="PROSITE" id="PS00028">
    <property type="entry name" value="ZINC_FINGER_C2H2_1"/>
    <property type="match status" value="4"/>
</dbReference>
<dbReference type="GO" id="GO:0005759">
    <property type="term" value="C:mitochondrial matrix"/>
    <property type="evidence" value="ECO:0007669"/>
    <property type="project" value="UniProtKB-ARBA"/>
</dbReference>
<evidence type="ECO:0000259" key="11">
    <source>
        <dbReference type="PROSITE" id="PS50157"/>
    </source>
</evidence>
<evidence type="ECO:0000256" key="10">
    <source>
        <dbReference type="SAM" id="MobiDB-lite"/>
    </source>
</evidence>
<dbReference type="SUPFAM" id="SSF57667">
    <property type="entry name" value="beta-beta-alpha zinc fingers"/>
    <property type="match status" value="2"/>
</dbReference>
<evidence type="ECO:0000256" key="6">
    <source>
        <dbReference type="ARBA" id="ARBA00022691"/>
    </source>
</evidence>
<evidence type="ECO:0000256" key="7">
    <source>
        <dbReference type="ARBA" id="ARBA00022946"/>
    </source>
</evidence>
<dbReference type="InterPro" id="IPR015507">
    <property type="entry name" value="rRNA-MeTfrase_E"/>
</dbReference>
<dbReference type="HAMAP" id="MF_01547">
    <property type="entry name" value="RNA_methyltr_E"/>
    <property type="match status" value="1"/>
</dbReference>
<protein>
    <recommendedName>
        <fullName evidence="9">rRNA methyltransferase 2, mitochondrial</fullName>
    </recommendedName>
</protein>
<dbReference type="InterPro" id="IPR002877">
    <property type="entry name" value="RNA_MeTrfase_FtsJ_dom"/>
</dbReference>
<dbReference type="PROSITE" id="PS50157">
    <property type="entry name" value="ZINC_FINGER_C2H2_2"/>
    <property type="match status" value="4"/>
</dbReference>
<feature type="domain" description="C2H2-type" evidence="11">
    <location>
        <begin position="608"/>
        <end position="635"/>
    </location>
</feature>
<feature type="compositionally biased region" description="Gly residues" evidence="10">
    <location>
        <begin position="252"/>
        <end position="262"/>
    </location>
</feature>
<feature type="region of interest" description="Disordered" evidence="10">
    <location>
        <begin position="252"/>
        <end position="273"/>
    </location>
</feature>
<dbReference type="VEuPathDB" id="VectorBase:AALB009460"/>
<dbReference type="PANTHER" id="PTHR10920">
    <property type="entry name" value="RIBOSOMAL RNA METHYLTRANSFERASE"/>
    <property type="match status" value="1"/>
</dbReference>
<feature type="domain" description="C2H2-type" evidence="11">
    <location>
        <begin position="580"/>
        <end position="607"/>
    </location>
</feature>
<keyword evidence="8" id="KW-0496">Mitochondrion</keyword>
<evidence type="ECO:0000256" key="5">
    <source>
        <dbReference type="ARBA" id="ARBA00022679"/>
    </source>
</evidence>
<comment type="subcellular location">
    <subcellularLocation>
        <location evidence="1">Mitochondrion</location>
    </subcellularLocation>
</comment>
<name>A0A182FSD3_ANOAL</name>
<dbReference type="EnsemblMetazoa" id="AALB009460-RA">
    <property type="protein sequence ID" value="AALB009460-PA"/>
    <property type="gene ID" value="AALB009460"/>
</dbReference>
<feature type="region of interest" description="Disordered" evidence="10">
    <location>
        <begin position="462"/>
        <end position="542"/>
    </location>
</feature>
<dbReference type="InterPro" id="IPR029063">
    <property type="entry name" value="SAM-dependent_MTases_sf"/>
</dbReference>
<keyword evidence="3" id="KW-0698">rRNA processing</keyword>
<dbReference type="Pfam" id="PF00096">
    <property type="entry name" value="zf-C2H2"/>
    <property type="match status" value="3"/>
</dbReference>
<proteinExistence type="inferred from homology"/>
<feature type="domain" description="C2H2-type" evidence="11">
    <location>
        <begin position="552"/>
        <end position="579"/>
    </location>
</feature>
<reference evidence="12 13" key="1">
    <citation type="journal article" date="2017" name="G3 (Bethesda)">
        <title>The Physical Genome Mapping of Anopheles albimanus Corrected Scaffold Misassemblies and Identified Interarm Rearrangements in Genus Anopheles.</title>
        <authorList>
            <person name="Artemov G.N."/>
            <person name="Peery A.N."/>
            <person name="Jiang X."/>
            <person name="Tu Z."/>
            <person name="Stegniy V.N."/>
            <person name="Sharakhova M.V."/>
            <person name="Sharakhov I.V."/>
        </authorList>
    </citation>
    <scope>NUCLEOTIDE SEQUENCE [LARGE SCALE GENOMIC DNA]</scope>
    <source>
        <strain evidence="12 13">ALBI9_A</strain>
    </source>
</reference>
<feature type="compositionally biased region" description="Polar residues" evidence="10">
    <location>
        <begin position="480"/>
        <end position="504"/>
    </location>
</feature>
<evidence type="ECO:0000256" key="3">
    <source>
        <dbReference type="ARBA" id="ARBA00022552"/>
    </source>
</evidence>
<evidence type="ECO:0000256" key="2">
    <source>
        <dbReference type="ARBA" id="ARBA00009258"/>
    </source>
</evidence>
<feature type="region of interest" description="Disordered" evidence="10">
    <location>
        <begin position="660"/>
        <end position="709"/>
    </location>
</feature>
<dbReference type="FunFam" id="3.30.160.60:FF:001826">
    <property type="entry name" value="Lethal (3) neo38, isoform A"/>
    <property type="match status" value="1"/>
</dbReference>
<dbReference type="Proteomes" id="UP000069272">
    <property type="component" value="Chromosome 2R"/>
</dbReference>
<feature type="region of interest" description="Disordered" evidence="10">
    <location>
        <begin position="292"/>
        <end position="340"/>
    </location>
</feature>
<dbReference type="FunFam" id="3.30.160.60:FF:001269">
    <property type="entry name" value="Zinc finger protein"/>
    <property type="match status" value="1"/>
</dbReference>